<accession>A0ABP0ZJT6</accession>
<evidence type="ECO:0000313" key="3">
    <source>
        <dbReference type="Proteomes" id="UP001497383"/>
    </source>
</evidence>
<dbReference type="GeneID" id="92205975"/>
<keyword evidence="1" id="KW-0472">Membrane</keyword>
<dbReference type="EMBL" id="OZ022405">
    <property type="protein sequence ID" value="CAK9436221.1"/>
    <property type="molecule type" value="Genomic_DNA"/>
</dbReference>
<keyword evidence="3" id="KW-1185">Reference proteome</keyword>
<proteinExistence type="predicted"/>
<keyword evidence="1" id="KW-1133">Transmembrane helix</keyword>
<keyword evidence="1" id="KW-0812">Transmembrane</keyword>
<protein>
    <submittedName>
        <fullName evidence="2">Uncharacterized protein</fullName>
    </submittedName>
</protein>
<evidence type="ECO:0000256" key="1">
    <source>
        <dbReference type="SAM" id="Phobius"/>
    </source>
</evidence>
<dbReference type="RefSeq" id="XP_066827717.1">
    <property type="nucleotide sequence ID" value="XM_066976736.1"/>
</dbReference>
<feature type="transmembrane region" description="Helical" evidence="1">
    <location>
        <begin position="12"/>
        <end position="30"/>
    </location>
</feature>
<evidence type="ECO:0000313" key="2">
    <source>
        <dbReference type="EMBL" id="CAK9436221.1"/>
    </source>
</evidence>
<gene>
    <name evidence="2" type="ORF">LODBEIA_P07790</name>
</gene>
<name>A0ABP0ZJT6_9ASCO</name>
<sequence>MKSKRYDKIYNCYAIGICLSLLGFAAGMEMNSYSCLKSYNVFSTFYGFPTKIEANLLNSSNYFGAIGSYRPSYRDKCKPPYLSAS</sequence>
<reference evidence="2 3" key="1">
    <citation type="submission" date="2024-03" db="EMBL/GenBank/DDBJ databases">
        <authorList>
            <person name="Brejova B."/>
        </authorList>
    </citation>
    <scope>NUCLEOTIDE SEQUENCE [LARGE SCALE GENOMIC DNA]</scope>
    <source>
        <strain evidence="2 3">CBS 14171</strain>
    </source>
</reference>
<dbReference type="Proteomes" id="UP001497383">
    <property type="component" value="Chromosome 1"/>
</dbReference>
<organism evidence="2 3">
    <name type="scientific">Lodderomyces beijingensis</name>
    <dbReference type="NCBI Taxonomy" id="1775926"/>
    <lineage>
        <taxon>Eukaryota</taxon>
        <taxon>Fungi</taxon>
        <taxon>Dikarya</taxon>
        <taxon>Ascomycota</taxon>
        <taxon>Saccharomycotina</taxon>
        <taxon>Pichiomycetes</taxon>
        <taxon>Debaryomycetaceae</taxon>
        <taxon>Candida/Lodderomyces clade</taxon>
        <taxon>Lodderomyces</taxon>
    </lineage>
</organism>